<keyword evidence="1" id="KW-0812">Transmembrane</keyword>
<evidence type="ECO:0000313" key="2">
    <source>
        <dbReference type="EMBL" id="QBK85608.1"/>
    </source>
</evidence>
<keyword evidence="1" id="KW-1133">Transmembrane helix</keyword>
<gene>
    <name evidence="2" type="ORF">LCMAC101_02030</name>
</gene>
<evidence type="ECO:0000256" key="1">
    <source>
        <dbReference type="SAM" id="Phobius"/>
    </source>
</evidence>
<dbReference type="EMBL" id="MK500327">
    <property type="protein sequence ID" value="QBK85608.1"/>
    <property type="molecule type" value="Genomic_DNA"/>
</dbReference>
<feature type="transmembrane region" description="Helical" evidence="1">
    <location>
        <begin position="29"/>
        <end position="50"/>
    </location>
</feature>
<organism evidence="2">
    <name type="scientific">Marseillevirus LCMAC101</name>
    <dbReference type="NCBI Taxonomy" id="2506602"/>
    <lineage>
        <taxon>Viruses</taxon>
        <taxon>Varidnaviria</taxon>
        <taxon>Bamfordvirae</taxon>
        <taxon>Nucleocytoviricota</taxon>
        <taxon>Megaviricetes</taxon>
        <taxon>Pimascovirales</taxon>
        <taxon>Pimascovirales incertae sedis</taxon>
        <taxon>Marseilleviridae</taxon>
    </lineage>
</organism>
<proteinExistence type="predicted"/>
<protein>
    <submittedName>
        <fullName evidence="2">Uncharacterized protein</fullName>
    </submittedName>
</protein>
<sequence length="58" mass="6812">MHNPNIEYVTSVSPQGETPADYAQKHIKYIYWLLFIMLILLIFVILYAYLKGVPVKVR</sequence>
<accession>A0A481YR14</accession>
<reference evidence="2" key="1">
    <citation type="journal article" date="2019" name="MBio">
        <title>Virus Genomes from Deep Sea Sediments Expand the Ocean Megavirome and Support Independent Origins of Viral Gigantism.</title>
        <authorList>
            <person name="Backstrom D."/>
            <person name="Yutin N."/>
            <person name="Jorgensen S.L."/>
            <person name="Dharamshi J."/>
            <person name="Homa F."/>
            <person name="Zaremba-Niedwiedzka K."/>
            <person name="Spang A."/>
            <person name="Wolf Y.I."/>
            <person name="Koonin E.V."/>
            <person name="Ettema T.J."/>
        </authorList>
    </citation>
    <scope>NUCLEOTIDE SEQUENCE</scope>
</reference>
<name>A0A481YR14_9VIRU</name>
<keyword evidence="1" id="KW-0472">Membrane</keyword>